<sequence length="179" mass="18922">MTSADHGGSPSRNLGQGRNPGQDFHPDLAKYLAHAVDLATQNVGQGGGPFGAVVVTRDGRVHAGVNRVTRDNDPTAHAEVVAIRAAAAATADFDLTGSILYASCEPCPMCLASALWARIGHVYFAADRHGAAAAGFDDALFYDYFSGGAPELMPVTRGDIPTSDVPFQTWRAFDARKEY</sequence>
<dbReference type="Gene3D" id="3.40.140.10">
    <property type="entry name" value="Cytidine Deaminase, domain 2"/>
    <property type="match status" value="1"/>
</dbReference>
<comment type="caution">
    <text evidence="3">The sequence shown here is derived from an EMBL/GenBank/DDBJ whole genome shotgun (WGS) entry which is preliminary data.</text>
</comment>
<dbReference type="Pfam" id="PF00383">
    <property type="entry name" value="dCMP_cyt_deam_1"/>
    <property type="match status" value="1"/>
</dbReference>
<feature type="domain" description="CMP/dCMP-type deaminase" evidence="2">
    <location>
        <begin position="26"/>
        <end position="137"/>
    </location>
</feature>
<keyword evidence="3" id="KW-0378">Hydrolase</keyword>
<evidence type="ECO:0000313" key="3">
    <source>
        <dbReference type="EMBL" id="MDP9886686.1"/>
    </source>
</evidence>
<dbReference type="EMBL" id="JAUSRE010000001">
    <property type="protein sequence ID" value="MDP9886686.1"/>
    <property type="molecule type" value="Genomic_DNA"/>
</dbReference>
<proteinExistence type="predicted"/>
<dbReference type="PANTHER" id="PTHR11079:SF161">
    <property type="entry name" value="CMP_DCMP-TYPE DEAMINASE DOMAIN-CONTAINING PROTEIN"/>
    <property type="match status" value="1"/>
</dbReference>
<dbReference type="Proteomes" id="UP001226577">
    <property type="component" value="Unassembled WGS sequence"/>
</dbReference>
<dbReference type="EC" id="3.5.4.3" evidence="3"/>
<dbReference type="SUPFAM" id="SSF53927">
    <property type="entry name" value="Cytidine deaminase-like"/>
    <property type="match status" value="1"/>
</dbReference>
<dbReference type="CDD" id="cd01285">
    <property type="entry name" value="nucleoside_deaminase"/>
    <property type="match status" value="1"/>
</dbReference>
<dbReference type="InterPro" id="IPR002125">
    <property type="entry name" value="CMP_dCMP_dom"/>
</dbReference>
<evidence type="ECO:0000313" key="4">
    <source>
        <dbReference type="Proteomes" id="UP001226577"/>
    </source>
</evidence>
<dbReference type="PROSITE" id="PS51747">
    <property type="entry name" value="CYT_DCMP_DEAMINASES_2"/>
    <property type="match status" value="1"/>
</dbReference>
<name>A0ABT9RN75_9MICC</name>
<gene>
    <name evidence="3" type="ORF">J2X98_000252</name>
</gene>
<feature type="region of interest" description="Disordered" evidence="1">
    <location>
        <begin position="1"/>
        <end position="21"/>
    </location>
</feature>
<dbReference type="RefSeq" id="WP_307303596.1">
    <property type="nucleotide sequence ID" value="NZ_JAUSRE010000001.1"/>
</dbReference>
<dbReference type="PANTHER" id="PTHR11079">
    <property type="entry name" value="CYTOSINE DEAMINASE FAMILY MEMBER"/>
    <property type="match status" value="1"/>
</dbReference>
<evidence type="ECO:0000259" key="2">
    <source>
        <dbReference type="PROSITE" id="PS51747"/>
    </source>
</evidence>
<evidence type="ECO:0000256" key="1">
    <source>
        <dbReference type="SAM" id="MobiDB-lite"/>
    </source>
</evidence>
<dbReference type="GO" id="GO:0008892">
    <property type="term" value="F:guanine deaminase activity"/>
    <property type="evidence" value="ECO:0007669"/>
    <property type="project" value="UniProtKB-EC"/>
</dbReference>
<protein>
    <submittedName>
        <fullName evidence="3">Guanine deaminase</fullName>
        <ecNumber evidence="3">3.5.4.3</ecNumber>
    </submittedName>
</protein>
<dbReference type="InterPro" id="IPR016193">
    <property type="entry name" value="Cytidine_deaminase-like"/>
</dbReference>
<accession>A0ABT9RN75</accession>
<keyword evidence="4" id="KW-1185">Reference proteome</keyword>
<organism evidence="3 4">
    <name type="scientific">Pseudarthrobacter enclensis</name>
    <dbReference type="NCBI Taxonomy" id="993070"/>
    <lineage>
        <taxon>Bacteria</taxon>
        <taxon>Bacillati</taxon>
        <taxon>Actinomycetota</taxon>
        <taxon>Actinomycetes</taxon>
        <taxon>Micrococcales</taxon>
        <taxon>Micrococcaceae</taxon>
        <taxon>Pseudarthrobacter</taxon>
    </lineage>
</organism>
<reference evidence="3 4" key="1">
    <citation type="submission" date="2023-07" db="EMBL/GenBank/DDBJ databases">
        <title>Sorghum-associated microbial communities from plants grown in Nebraska, USA.</title>
        <authorList>
            <person name="Schachtman D."/>
        </authorList>
    </citation>
    <scope>NUCLEOTIDE SEQUENCE [LARGE SCALE GENOMIC DNA]</scope>
    <source>
        <strain evidence="3 4">CC222</strain>
    </source>
</reference>